<evidence type="ECO:0000256" key="4">
    <source>
        <dbReference type="ARBA" id="ARBA00022833"/>
    </source>
</evidence>
<dbReference type="InterPro" id="IPR028155">
    <property type="entry name" value="RPA_interact_central"/>
</dbReference>
<dbReference type="AlphaFoldDB" id="A0A2B4RZM0"/>
<keyword evidence="12" id="KW-1185">Reference proteome</keyword>
<evidence type="ECO:0000256" key="6">
    <source>
        <dbReference type="SAM" id="Coils"/>
    </source>
</evidence>
<keyword evidence="4" id="KW-0862">Zinc</keyword>
<gene>
    <name evidence="11" type="primary">rpain-a</name>
    <name evidence="11" type="ORF">AWC38_SpisGene11524</name>
</gene>
<dbReference type="EMBL" id="LSMT01000193">
    <property type="protein sequence ID" value="PFX23904.1"/>
    <property type="molecule type" value="Genomic_DNA"/>
</dbReference>
<sequence>MAAMADYFPRSPDSISRHRSQYKCSTPPWKEQYRKRCLDRLKNGRQKFLERFRQTSSETNDSSFVDEVMDEEWLRLSEENDELSPWRPTRRSCTPFKGIELDSSEDTSVEEVLSIMEEIQKELMDEERNILSQYEENLKFEEASLCAAIESLGTEDYVICPVCKRNPLHQNKQVVFCACGIRIDTEHDALNLTYLRNQIDEALTIHRDQGCAMEPEFCVSVFQEVGVSSLVALCKACDYFFIVL</sequence>
<comment type="caution">
    <text evidence="11">The sequence shown here is derived from an EMBL/GenBank/DDBJ whole genome shotgun (WGS) entry which is preliminary data.</text>
</comment>
<dbReference type="InterPro" id="IPR028158">
    <property type="entry name" value="RPA_interact_N_dom"/>
</dbReference>
<dbReference type="GO" id="GO:0005634">
    <property type="term" value="C:nucleus"/>
    <property type="evidence" value="ECO:0007669"/>
    <property type="project" value="UniProtKB-SubCell"/>
</dbReference>
<evidence type="ECO:0000259" key="10">
    <source>
        <dbReference type="Pfam" id="PF14768"/>
    </source>
</evidence>
<organism evidence="11 12">
    <name type="scientific">Stylophora pistillata</name>
    <name type="common">Smooth cauliflower coral</name>
    <dbReference type="NCBI Taxonomy" id="50429"/>
    <lineage>
        <taxon>Eukaryota</taxon>
        <taxon>Metazoa</taxon>
        <taxon>Cnidaria</taxon>
        <taxon>Anthozoa</taxon>
        <taxon>Hexacorallia</taxon>
        <taxon>Scleractinia</taxon>
        <taxon>Astrocoeniina</taxon>
        <taxon>Pocilloporidae</taxon>
        <taxon>Stylophora</taxon>
    </lineage>
</organism>
<dbReference type="InterPro" id="IPR028159">
    <property type="entry name" value="RPA_interact_C_dom"/>
</dbReference>
<keyword evidence="3" id="KW-0863">Zinc-finger</keyword>
<name>A0A2B4RZM0_STYPI</name>
<evidence type="ECO:0000259" key="9">
    <source>
        <dbReference type="Pfam" id="PF14767"/>
    </source>
</evidence>
<feature type="region of interest" description="Disordered" evidence="7">
    <location>
        <begin position="1"/>
        <end position="21"/>
    </location>
</feature>
<feature type="domain" description="RPA-interacting protein C-terminal" evidence="10">
    <location>
        <begin position="159"/>
        <end position="241"/>
    </location>
</feature>
<evidence type="ECO:0000313" key="12">
    <source>
        <dbReference type="Proteomes" id="UP000225706"/>
    </source>
</evidence>
<dbReference type="InterPro" id="IPR028156">
    <property type="entry name" value="RIP"/>
</dbReference>
<evidence type="ECO:0000256" key="7">
    <source>
        <dbReference type="SAM" id="MobiDB-lite"/>
    </source>
</evidence>
<dbReference type="STRING" id="50429.A0A2B4RZM0"/>
<dbReference type="OrthoDB" id="435311at2759"/>
<dbReference type="Pfam" id="PF14766">
    <property type="entry name" value="RPA_interact_N"/>
    <property type="match status" value="1"/>
</dbReference>
<keyword evidence="5" id="KW-0539">Nucleus</keyword>
<reference evidence="12" key="1">
    <citation type="journal article" date="2017" name="bioRxiv">
        <title>Comparative analysis of the genomes of Stylophora pistillata and Acropora digitifera provides evidence for extensive differences between species of corals.</title>
        <authorList>
            <person name="Voolstra C.R."/>
            <person name="Li Y."/>
            <person name="Liew Y.J."/>
            <person name="Baumgarten S."/>
            <person name="Zoccola D."/>
            <person name="Flot J.-F."/>
            <person name="Tambutte S."/>
            <person name="Allemand D."/>
            <person name="Aranda M."/>
        </authorList>
    </citation>
    <scope>NUCLEOTIDE SEQUENCE [LARGE SCALE GENOMIC DNA]</scope>
</reference>
<dbReference type="GO" id="GO:0008270">
    <property type="term" value="F:zinc ion binding"/>
    <property type="evidence" value="ECO:0007669"/>
    <property type="project" value="UniProtKB-KW"/>
</dbReference>
<proteinExistence type="predicted"/>
<evidence type="ECO:0000313" key="11">
    <source>
        <dbReference type="EMBL" id="PFX23904.1"/>
    </source>
</evidence>
<accession>A0A2B4RZM0</accession>
<feature type="domain" description="RPA-interacting protein central" evidence="9">
    <location>
        <begin position="64"/>
        <end position="149"/>
    </location>
</feature>
<dbReference type="Pfam" id="PF14768">
    <property type="entry name" value="RPA_interact_C"/>
    <property type="match status" value="1"/>
</dbReference>
<protein>
    <submittedName>
        <fullName evidence="11">RPA-interacting protein A</fullName>
    </submittedName>
</protein>
<dbReference type="GO" id="GO:0006606">
    <property type="term" value="P:protein import into nucleus"/>
    <property type="evidence" value="ECO:0007669"/>
    <property type="project" value="TreeGrafter"/>
</dbReference>
<comment type="subcellular location">
    <subcellularLocation>
        <location evidence="1">Nucleus</location>
    </subcellularLocation>
</comment>
<evidence type="ECO:0000256" key="1">
    <source>
        <dbReference type="ARBA" id="ARBA00004123"/>
    </source>
</evidence>
<evidence type="ECO:0000256" key="5">
    <source>
        <dbReference type="ARBA" id="ARBA00023242"/>
    </source>
</evidence>
<dbReference type="PANTHER" id="PTHR31742:SF1">
    <property type="entry name" value="RPA-INTERACTING PROTEIN"/>
    <property type="match status" value="1"/>
</dbReference>
<dbReference type="PANTHER" id="PTHR31742">
    <property type="entry name" value="RPA-INTERACTING PROTEIN RPAIN"/>
    <property type="match status" value="1"/>
</dbReference>
<evidence type="ECO:0000256" key="3">
    <source>
        <dbReference type="ARBA" id="ARBA00022771"/>
    </source>
</evidence>
<dbReference type="Proteomes" id="UP000225706">
    <property type="component" value="Unassembled WGS sequence"/>
</dbReference>
<dbReference type="Pfam" id="PF14767">
    <property type="entry name" value="RPA_interact_M"/>
    <property type="match status" value="1"/>
</dbReference>
<feature type="domain" description="RPA-interacting protein N-terminal" evidence="8">
    <location>
        <begin position="17"/>
        <end position="54"/>
    </location>
</feature>
<keyword evidence="6" id="KW-0175">Coiled coil</keyword>
<evidence type="ECO:0000259" key="8">
    <source>
        <dbReference type="Pfam" id="PF14766"/>
    </source>
</evidence>
<evidence type="ECO:0000256" key="2">
    <source>
        <dbReference type="ARBA" id="ARBA00022723"/>
    </source>
</evidence>
<keyword evidence="2" id="KW-0479">Metal-binding</keyword>
<feature type="coiled-coil region" evidence="6">
    <location>
        <begin position="109"/>
        <end position="144"/>
    </location>
</feature>